<name>A0A4V6I7S2_STECR</name>
<keyword evidence="2" id="KW-1185">Reference proteome</keyword>
<reference evidence="1 2" key="2">
    <citation type="journal article" date="2019" name="G3 (Bethesda)">
        <title>Hybrid Assembly of the Genome of the Entomopathogenic Nematode Steinernema carpocapsae Identifies the X-Chromosome.</title>
        <authorList>
            <person name="Serra L."/>
            <person name="Macchietto M."/>
            <person name="Macias-Munoz A."/>
            <person name="McGill C.J."/>
            <person name="Rodriguez I.M."/>
            <person name="Rodriguez B."/>
            <person name="Murad R."/>
            <person name="Mortazavi A."/>
        </authorList>
    </citation>
    <scope>NUCLEOTIDE SEQUENCE [LARGE SCALE GENOMIC DNA]</scope>
    <source>
        <strain evidence="1 2">ALL</strain>
    </source>
</reference>
<protein>
    <submittedName>
        <fullName evidence="1">Uncharacterized protein</fullName>
    </submittedName>
</protein>
<gene>
    <name evidence="1" type="ORF">L596_003514</name>
</gene>
<accession>A0A4V6I7S2</accession>
<evidence type="ECO:0000313" key="1">
    <source>
        <dbReference type="EMBL" id="TMS36323.1"/>
    </source>
</evidence>
<evidence type="ECO:0000313" key="2">
    <source>
        <dbReference type="Proteomes" id="UP000298663"/>
    </source>
</evidence>
<organism evidence="1 2">
    <name type="scientific">Steinernema carpocapsae</name>
    <name type="common">Entomopathogenic nematode</name>
    <dbReference type="NCBI Taxonomy" id="34508"/>
    <lineage>
        <taxon>Eukaryota</taxon>
        <taxon>Metazoa</taxon>
        <taxon>Ecdysozoa</taxon>
        <taxon>Nematoda</taxon>
        <taxon>Chromadorea</taxon>
        <taxon>Rhabditida</taxon>
        <taxon>Tylenchina</taxon>
        <taxon>Panagrolaimomorpha</taxon>
        <taxon>Strongyloidoidea</taxon>
        <taxon>Steinernematidae</taxon>
        <taxon>Steinernema</taxon>
    </lineage>
</organism>
<dbReference type="AlphaFoldDB" id="A0A4V6I7S2"/>
<proteinExistence type="predicted"/>
<dbReference type="Proteomes" id="UP000298663">
    <property type="component" value="Unassembled WGS sequence"/>
</dbReference>
<reference evidence="1 2" key="1">
    <citation type="journal article" date="2015" name="Genome Biol.">
        <title>Comparative genomics of Steinernema reveals deeply conserved gene regulatory networks.</title>
        <authorList>
            <person name="Dillman A.R."/>
            <person name="Macchietto M."/>
            <person name="Porter C.F."/>
            <person name="Rogers A."/>
            <person name="Williams B."/>
            <person name="Antoshechkin I."/>
            <person name="Lee M.M."/>
            <person name="Goodwin Z."/>
            <person name="Lu X."/>
            <person name="Lewis E.E."/>
            <person name="Goodrich-Blair H."/>
            <person name="Stock S.P."/>
            <person name="Adams B.J."/>
            <person name="Sternberg P.W."/>
            <person name="Mortazavi A."/>
        </authorList>
    </citation>
    <scope>NUCLEOTIDE SEQUENCE [LARGE SCALE GENOMIC DNA]</scope>
    <source>
        <strain evidence="1 2">ALL</strain>
    </source>
</reference>
<comment type="caution">
    <text evidence="1">The sequence shown here is derived from an EMBL/GenBank/DDBJ whole genome shotgun (WGS) entry which is preliminary data.</text>
</comment>
<dbReference type="EMBL" id="AZBU02000001">
    <property type="protein sequence ID" value="TMS36323.1"/>
    <property type="molecule type" value="Genomic_DNA"/>
</dbReference>
<sequence length="121" mass="13899">MLKRQTAEKIIFDRFFKHEGRVYNYAKTRLAHRKRSRRCPDSSVSRGHPISLAGQGCLQLRASSPTYQQEQSKYAKWLIGPKTFLSPIRLRAGKSTPEATSEKPPTVFGNNKHLSLLCRHF</sequence>